<dbReference type="Pfam" id="PF09079">
    <property type="entry name" value="WHD_Cdc6"/>
    <property type="match status" value="1"/>
</dbReference>
<dbReference type="Pfam" id="PF13401">
    <property type="entry name" value="AAA_22"/>
    <property type="match status" value="1"/>
</dbReference>
<feature type="domain" description="Cdc6 C-terminal" evidence="9">
    <location>
        <begin position="381"/>
        <end position="462"/>
    </location>
</feature>
<dbReference type="OrthoDB" id="1926878at2759"/>
<dbReference type="FunFam" id="3.40.50.300:FF:000547">
    <property type="entry name" value="Cell division control protein"/>
    <property type="match status" value="1"/>
</dbReference>
<keyword evidence="5 7" id="KW-0539">Nucleus</keyword>
<comment type="subcellular location">
    <subcellularLocation>
        <location evidence="1 7">Nucleus</location>
    </subcellularLocation>
</comment>
<dbReference type="InterPro" id="IPR050311">
    <property type="entry name" value="ORC1/CDC6"/>
</dbReference>
<evidence type="ECO:0000256" key="6">
    <source>
        <dbReference type="ARBA" id="ARBA00023306"/>
    </source>
</evidence>
<organism evidence="10 11">
    <name type="scientific">Tigriopus californicus</name>
    <name type="common">Marine copepod</name>
    <dbReference type="NCBI Taxonomy" id="6832"/>
    <lineage>
        <taxon>Eukaryota</taxon>
        <taxon>Metazoa</taxon>
        <taxon>Ecdysozoa</taxon>
        <taxon>Arthropoda</taxon>
        <taxon>Crustacea</taxon>
        <taxon>Multicrustacea</taxon>
        <taxon>Hexanauplia</taxon>
        <taxon>Copepoda</taxon>
        <taxon>Harpacticoida</taxon>
        <taxon>Harpacticidae</taxon>
        <taxon>Tigriopus</taxon>
    </lineage>
</organism>
<dbReference type="Proteomes" id="UP000318571">
    <property type="component" value="Chromosome 10"/>
</dbReference>
<gene>
    <name evidence="10" type="ORF">TCAL_10883</name>
</gene>
<name>A0A553NC68_TIGCA</name>
<reference evidence="10 11" key="1">
    <citation type="journal article" date="2018" name="Nat. Ecol. Evol.">
        <title>Genomic signatures of mitonuclear coevolution across populations of Tigriopus californicus.</title>
        <authorList>
            <person name="Barreto F.S."/>
            <person name="Watson E.T."/>
            <person name="Lima T.G."/>
            <person name="Willett C.S."/>
            <person name="Edmands S."/>
            <person name="Li W."/>
            <person name="Burton R.S."/>
        </authorList>
    </citation>
    <scope>NUCLEOTIDE SEQUENCE [LARGE SCALE GENOMIC DNA]</scope>
    <source>
        <strain evidence="10 11">San Diego</strain>
    </source>
</reference>
<dbReference type="AlphaFoldDB" id="A0A553NC68"/>
<dbReference type="STRING" id="6832.A0A553NC68"/>
<evidence type="ECO:0000256" key="4">
    <source>
        <dbReference type="ARBA" id="ARBA00022705"/>
    </source>
</evidence>
<dbReference type="OMA" id="WPTDEVY"/>
<keyword evidence="3" id="KW-0132">Cell division</keyword>
<evidence type="ECO:0000256" key="1">
    <source>
        <dbReference type="ARBA" id="ARBA00004123"/>
    </source>
</evidence>
<dbReference type="GO" id="GO:0016887">
    <property type="term" value="F:ATP hydrolysis activity"/>
    <property type="evidence" value="ECO:0007669"/>
    <property type="project" value="InterPro"/>
</dbReference>
<dbReference type="PANTHER" id="PTHR10763:SF26">
    <property type="entry name" value="CELL DIVISION CONTROL PROTEIN 6 HOMOLOG"/>
    <property type="match status" value="1"/>
</dbReference>
<dbReference type="CDD" id="cd00009">
    <property type="entry name" value="AAA"/>
    <property type="match status" value="1"/>
</dbReference>
<dbReference type="GO" id="GO:0033314">
    <property type="term" value="P:mitotic DNA replication checkpoint signaling"/>
    <property type="evidence" value="ECO:0007669"/>
    <property type="project" value="TreeGrafter"/>
</dbReference>
<dbReference type="InterPro" id="IPR015163">
    <property type="entry name" value="Cdc6_C"/>
</dbReference>
<feature type="compositionally biased region" description="Polar residues" evidence="8">
    <location>
        <begin position="52"/>
        <end position="74"/>
    </location>
</feature>
<dbReference type="PIRSF" id="PIRSF001767">
    <property type="entry name" value="Cdc6"/>
    <property type="match status" value="1"/>
</dbReference>
<dbReference type="PANTHER" id="PTHR10763">
    <property type="entry name" value="CELL DIVISION CONTROL PROTEIN 6-RELATED"/>
    <property type="match status" value="1"/>
</dbReference>
<keyword evidence="4" id="KW-0235">DNA replication</keyword>
<sequence length="479" mass="53344">MPRPQRRVRATTATRRAAVAKPVMRDASQSDSAMVELPPRSSPRKSVLGVSNALNMLSPTASSKSRKPMSTPTGTPVALTPSKDAGQAKRALSTALPSAIVGREVQMRAIQAFCQHMRRPKGSRSLYVSGAPGTGKTACVQYLLDREPSSVAGRILFVNCMSLKHPRDVYEKIAEQMKLKAGHQRDARPMIERELCQKRNYTLVLDEIDQLESKGQDILYSLFEWPYLSVSKLVLIGIANALDMTDRILPRLKTHAAEMPVQISFPPYDADEIFQILSDRLNQENANADACLIKPTALKFLAKKIAAVSGDVRKALDVCRRAIEVTEIQNRKRRLQNGPPAEDQCIDVPCLVKIFNEVYSSRVTSSLQDNQSDLPLQHKIVMSALLLLTRTAKEVNMGKLQETYTRICAKRQVPHLDVSELFSMCQMLELRGFVGLKRTKNTSTREAKIALRIDDNEVEQALQDKALLSAIINDSTLIR</sequence>
<comment type="similarity">
    <text evidence="2 7">Belongs to the CDC6/cdc18 family.</text>
</comment>
<evidence type="ECO:0000259" key="9">
    <source>
        <dbReference type="SMART" id="SM01074"/>
    </source>
</evidence>
<protein>
    <recommendedName>
        <fullName evidence="7">Cell division control protein</fullName>
    </recommendedName>
</protein>
<keyword evidence="11" id="KW-1185">Reference proteome</keyword>
<dbReference type="InterPro" id="IPR036388">
    <property type="entry name" value="WH-like_DNA-bd_sf"/>
</dbReference>
<evidence type="ECO:0000256" key="5">
    <source>
        <dbReference type="ARBA" id="ARBA00023242"/>
    </source>
</evidence>
<feature type="region of interest" description="Disordered" evidence="8">
    <location>
        <begin position="1"/>
        <end position="85"/>
    </location>
</feature>
<feature type="compositionally biased region" description="Low complexity" evidence="8">
    <location>
        <begin position="10"/>
        <end position="20"/>
    </location>
</feature>
<dbReference type="InterPro" id="IPR016314">
    <property type="entry name" value="Cdc6/18"/>
</dbReference>
<evidence type="ECO:0000256" key="8">
    <source>
        <dbReference type="SAM" id="MobiDB-lite"/>
    </source>
</evidence>
<accession>A0A553NC68</accession>
<dbReference type="GO" id="GO:0006270">
    <property type="term" value="P:DNA replication initiation"/>
    <property type="evidence" value="ECO:0007669"/>
    <property type="project" value="UniProtKB-UniRule"/>
</dbReference>
<dbReference type="InterPro" id="IPR054425">
    <property type="entry name" value="Cdc6_ORC1-like_ATPase_lid"/>
</dbReference>
<evidence type="ECO:0000256" key="2">
    <source>
        <dbReference type="ARBA" id="ARBA00006184"/>
    </source>
</evidence>
<dbReference type="GO" id="GO:0005634">
    <property type="term" value="C:nucleus"/>
    <property type="evidence" value="ECO:0007669"/>
    <property type="project" value="UniProtKB-SubCell"/>
</dbReference>
<keyword evidence="6" id="KW-0131">Cell cycle</keyword>
<evidence type="ECO:0000256" key="3">
    <source>
        <dbReference type="ARBA" id="ARBA00022618"/>
    </source>
</evidence>
<comment type="function">
    <text evidence="7">Involved in the initiation of DNA replication. Also participates in checkpoint controls that ensure DNA replication is completed before mitosis is initiated.</text>
</comment>
<dbReference type="GO" id="GO:0051301">
    <property type="term" value="P:cell division"/>
    <property type="evidence" value="ECO:0007669"/>
    <property type="project" value="UniProtKB-UniRule"/>
</dbReference>
<dbReference type="InterPro" id="IPR027417">
    <property type="entry name" value="P-loop_NTPase"/>
</dbReference>
<dbReference type="Gene3D" id="3.40.50.300">
    <property type="entry name" value="P-loop containing nucleotide triphosphate hydrolases"/>
    <property type="match status" value="1"/>
</dbReference>
<dbReference type="InterPro" id="IPR036390">
    <property type="entry name" value="WH_DNA-bd_sf"/>
</dbReference>
<dbReference type="CDD" id="cd08768">
    <property type="entry name" value="Cdc6_C"/>
    <property type="match status" value="1"/>
</dbReference>
<evidence type="ECO:0000313" key="11">
    <source>
        <dbReference type="Proteomes" id="UP000318571"/>
    </source>
</evidence>
<dbReference type="GO" id="GO:0003688">
    <property type="term" value="F:DNA replication origin binding"/>
    <property type="evidence" value="ECO:0007669"/>
    <property type="project" value="TreeGrafter"/>
</dbReference>
<dbReference type="Gene3D" id="1.10.8.60">
    <property type="match status" value="1"/>
</dbReference>
<evidence type="ECO:0000256" key="7">
    <source>
        <dbReference type="PIRNR" id="PIRNR001767"/>
    </source>
</evidence>
<evidence type="ECO:0000313" key="10">
    <source>
        <dbReference type="EMBL" id="TRY62959.1"/>
    </source>
</evidence>
<dbReference type="SMART" id="SM01074">
    <property type="entry name" value="Cdc6_C"/>
    <property type="match status" value="1"/>
</dbReference>
<dbReference type="SUPFAM" id="SSF46785">
    <property type="entry name" value="Winged helix' DNA-binding domain"/>
    <property type="match status" value="1"/>
</dbReference>
<dbReference type="EMBL" id="VCGU01000458">
    <property type="protein sequence ID" value="TRY62959.1"/>
    <property type="molecule type" value="Genomic_DNA"/>
</dbReference>
<proteinExistence type="inferred from homology"/>
<comment type="caution">
    <text evidence="10">The sequence shown here is derived from an EMBL/GenBank/DDBJ whole genome shotgun (WGS) entry which is preliminary data.</text>
</comment>
<dbReference type="Pfam" id="PF22606">
    <property type="entry name" value="Cdc6-ORC-like_ATPase_lid"/>
    <property type="match status" value="1"/>
</dbReference>
<dbReference type="Gene3D" id="1.10.10.10">
    <property type="entry name" value="Winged helix-like DNA-binding domain superfamily/Winged helix DNA-binding domain"/>
    <property type="match status" value="1"/>
</dbReference>
<dbReference type="InterPro" id="IPR049945">
    <property type="entry name" value="AAA_22"/>
</dbReference>
<dbReference type="SUPFAM" id="SSF52540">
    <property type="entry name" value="P-loop containing nucleoside triphosphate hydrolases"/>
    <property type="match status" value="1"/>
</dbReference>